<evidence type="ECO:0000259" key="8">
    <source>
        <dbReference type="PROSITE" id="PS50109"/>
    </source>
</evidence>
<keyword evidence="5" id="KW-0418">Kinase</keyword>
<keyword evidence="3" id="KW-0597">Phosphoprotein</keyword>
<dbReference type="CDD" id="cd00075">
    <property type="entry name" value="HATPase"/>
    <property type="match status" value="1"/>
</dbReference>
<feature type="domain" description="PAS" evidence="9">
    <location>
        <begin position="469"/>
        <end position="538"/>
    </location>
</feature>
<dbReference type="InterPro" id="IPR004358">
    <property type="entry name" value="Sig_transdc_His_kin-like_C"/>
</dbReference>
<accession>A0ABT5MXQ2</accession>
<dbReference type="SUPFAM" id="SSF47384">
    <property type="entry name" value="Homodimeric domain of signal transducing histidine kinase"/>
    <property type="match status" value="1"/>
</dbReference>
<dbReference type="InterPro" id="IPR036890">
    <property type="entry name" value="HATPase_C_sf"/>
</dbReference>
<dbReference type="InterPro" id="IPR000014">
    <property type="entry name" value="PAS"/>
</dbReference>
<name>A0ABT5MXQ2_9BURK</name>
<evidence type="ECO:0000313" key="11">
    <source>
        <dbReference type="EMBL" id="MDD0838119.1"/>
    </source>
</evidence>
<evidence type="ECO:0000256" key="6">
    <source>
        <dbReference type="ARBA" id="ARBA00023012"/>
    </source>
</evidence>
<proteinExistence type="predicted"/>
<feature type="domain" description="PAC" evidence="10">
    <location>
        <begin position="542"/>
        <end position="594"/>
    </location>
</feature>
<dbReference type="NCBIfam" id="TIGR00229">
    <property type="entry name" value="sensory_box"/>
    <property type="match status" value="2"/>
</dbReference>
<organism evidence="11 12">
    <name type="scientific">Curvibacter cyanobacteriorum</name>
    <dbReference type="NCBI Taxonomy" id="3026422"/>
    <lineage>
        <taxon>Bacteria</taxon>
        <taxon>Pseudomonadati</taxon>
        <taxon>Pseudomonadota</taxon>
        <taxon>Betaproteobacteria</taxon>
        <taxon>Burkholderiales</taxon>
        <taxon>Comamonadaceae</taxon>
        <taxon>Curvibacter</taxon>
    </lineage>
</organism>
<dbReference type="PROSITE" id="PS50112">
    <property type="entry name" value="PAS"/>
    <property type="match status" value="2"/>
</dbReference>
<dbReference type="Pfam" id="PF00989">
    <property type="entry name" value="PAS"/>
    <property type="match status" value="1"/>
</dbReference>
<comment type="caution">
    <text evidence="11">The sequence shown here is derived from an EMBL/GenBank/DDBJ whole genome shotgun (WGS) entry which is preliminary data.</text>
</comment>
<evidence type="ECO:0000256" key="5">
    <source>
        <dbReference type="ARBA" id="ARBA00022777"/>
    </source>
</evidence>
<evidence type="ECO:0000256" key="2">
    <source>
        <dbReference type="ARBA" id="ARBA00012438"/>
    </source>
</evidence>
<keyword evidence="4" id="KW-0808">Transferase</keyword>
<dbReference type="SUPFAM" id="SSF55874">
    <property type="entry name" value="ATPase domain of HSP90 chaperone/DNA topoisomerase II/histidine kinase"/>
    <property type="match status" value="1"/>
</dbReference>
<dbReference type="SMART" id="SM00091">
    <property type="entry name" value="PAS"/>
    <property type="match status" value="2"/>
</dbReference>
<dbReference type="PROSITE" id="PS50113">
    <property type="entry name" value="PAC"/>
    <property type="match status" value="1"/>
</dbReference>
<dbReference type="SMART" id="SM00388">
    <property type="entry name" value="HisKA"/>
    <property type="match status" value="1"/>
</dbReference>
<evidence type="ECO:0000256" key="3">
    <source>
        <dbReference type="ARBA" id="ARBA00022553"/>
    </source>
</evidence>
<evidence type="ECO:0000256" key="1">
    <source>
        <dbReference type="ARBA" id="ARBA00000085"/>
    </source>
</evidence>
<dbReference type="PANTHER" id="PTHR43711:SF31">
    <property type="entry name" value="HISTIDINE KINASE"/>
    <property type="match status" value="1"/>
</dbReference>
<dbReference type="InterPro" id="IPR013767">
    <property type="entry name" value="PAS_fold"/>
</dbReference>
<reference evidence="11 12" key="1">
    <citation type="submission" date="2023-02" db="EMBL/GenBank/DDBJ databases">
        <title>Bacterial whole genomic sequence of Curvibacter sp. HBC61.</title>
        <authorList>
            <person name="Le V."/>
            <person name="Ko S.-R."/>
            <person name="Ahn C.-Y."/>
            <person name="Oh H.-M."/>
        </authorList>
    </citation>
    <scope>NUCLEOTIDE SEQUENCE [LARGE SCALE GENOMIC DNA]</scope>
    <source>
        <strain evidence="11 12">HBC61</strain>
    </source>
</reference>
<dbReference type="SMART" id="SM00387">
    <property type="entry name" value="HATPase_c"/>
    <property type="match status" value="1"/>
</dbReference>
<dbReference type="Gene3D" id="3.30.450.20">
    <property type="entry name" value="PAS domain"/>
    <property type="match status" value="3"/>
</dbReference>
<protein>
    <recommendedName>
        <fullName evidence="2">histidine kinase</fullName>
        <ecNumber evidence="2">2.7.13.3</ecNumber>
    </recommendedName>
</protein>
<dbReference type="InterPro" id="IPR035965">
    <property type="entry name" value="PAS-like_dom_sf"/>
</dbReference>
<evidence type="ECO:0000259" key="10">
    <source>
        <dbReference type="PROSITE" id="PS50113"/>
    </source>
</evidence>
<evidence type="ECO:0000313" key="12">
    <source>
        <dbReference type="Proteomes" id="UP001528673"/>
    </source>
</evidence>
<keyword evidence="6" id="KW-0902">Two-component regulatory system</keyword>
<dbReference type="PANTHER" id="PTHR43711">
    <property type="entry name" value="TWO-COMPONENT HISTIDINE KINASE"/>
    <property type="match status" value="1"/>
</dbReference>
<keyword evidence="7" id="KW-0812">Transmembrane</keyword>
<feature type="domain" description="PAS" evidence="9">
    <location>
        <begin position="345"/>
        <end position="399"/>
    </location>
</feature>
<dbReference type="InterPro" id="IPR003594">
    <property type="entry name" value="HATPase_dom"/>
</dbReference>
<dbReference type="InterPro" id="IPR036097">
    <property type="entry name" value="HisK_dim/P_sf"/>
</dbReference>
<keyword evidence="7" id="KW-0472">Membrane</keyword>
<dbReference type="RefSeq" id="WP_273949662.1">
    <property type="nucleotide sequence ID" value="NZ_JAQSIP010000002.1"/>
</dbReference>
<dbReference type="Pfam" id="PF02518">
    <property type="entry name" value="HATPase_c"/>
    <property type="match status" value="1"/>
</dbReference>
<dbReference type="InterPro" id="IPR050736">
    <property type="entry name" value="Sensor_HK_Regulatory"/>
</dbReference>
<comment type="catalytic activity">
    <reaction evidence="1">
        <text>ATP + protein L-histidine = ADP + protein N-phospho-L-histidine.</text>
        <dbReference type="EC" id="2.7.13.3"/>
    </reaction>
</comment>
<evidence type="ECO:0000256" key="7">
    <source>
        <dbReference type="SAM" id="Phobius"/>
    </source>
</evidence>
<dbReference type="EC" id="2.7.13.3" evidence="2"/>
<dbReference type="InterPro" id="IPR003661">
    <property type="entry name" value="HisK_dim/P_dom"/>
</dbReference>
<dbReference type="InterPro" id="IPR005467">
    <property type="entry name" value="His_kinase_dom"/>
</dbReference>
<dbReference type="CDD" id="cd18773">
    <property type="entry name" value="PDC1_HK_sensor"/>
    <property type="match status" value="1"/>
</dbReference>
<dbReference type="InterPro" id="IPR013656">
    <property type="entry name" value="PAS_4"/>
</dbReference>
<feature type="transmembrane region" description="Helical" evidence="7">
    <location>
        <begin position="20"/>
        <end position="41"/>
    </location>
</feature>
<dbReference type="InterPro" id="IPR000700">
    <property type="entry name" value="PAS-assoc_C"/>
</dbReference>
<dbReference type="PRINTS" id="PR00344">
    <property type="entry name" value="BCTRLSENSOR"/>
</dbReference>
<feature type="transmembrane region" description="Helical" evidence="7">
    <location>
        <begin position="303"/>
        <end position="322"/>
    </location>
</feature>
<dbReference type="Gene3D" id="3.30.565.10">
    <property type="entry name" value="Histidine kinase-like ATPase, C-terminal domain"/>
    <property type="match status" value="1"/>
</dbReference>
<dbReference type="EMBL" id="JAQSIP010000002">
    <property type="protein sequence ID" value="MDD0838119.1"/>
    <property type="molecule type" value="Genomic_DNA"/>
</dbReference>
<feature type="domain" description="Histidine kinase" evidence="8">
    <location>
        <begin position="612"/>
        <end position="829"/>
    </location>
</feature>
<evidence type="ECO:0000256" key="4">
    <source>
        <dbReference type="ARBA" id="ARBA00022679"/>
    </source>
</evidence>
<dbReference type="PROSITE" id="PS50109">
    <property type="entry name" value="HIS_KIN"/>
    <property type="match status" value="1"/>
</dbReference>
<dbReference type="Pfam" id="PF08448">
    <property type="entry name" value="PAS_4"/>
    <property type="match status" value="1"/>
</dbReference>
<dbReference type="Gene3D" id="1.10.287.130">
    <property type="match status" value="1"/>
</dbReference>
<dbReference type="CDD" id="cd00130">
    <property type="entry name" value="PAS"/>
    <property type="match status" value="2"/>
</dbReference>
<dbReference type="SUPFAM" id="SSF55785">
    <property type="entry name" value="PYP-like sensor domain (PAS domain)"/>
    <property type="match status" value="2"/>
</dbReference>
<evidence type="ECO:0000259" key="9">
    <source>
        <dbReference type="PROSITE" id="PS50112"/>
    </source>
</evidence>
<sequence>MRRPDLSSRSTGTLWLSSQVALFTGVLFAVLLLVAIVWMSLRGHQQVVDQDLQQEALYARVIEDQATRSFDAVAVVLSALSETIVLHDSPDDLGSMGRQWAQALAGVPFVRSLAIVDAQGKIVTSSNGSETGRLLDLRPLGPRPAPGQTLLGPLLRGRALADFEVGFNRSTLRPGVNGIPMLYSFGLKTGQSLLAVAFINPDALVNFQRQAIGDAPLSVVMTTYSGAVLTNTGDMVDAPGTSLAGHSLFRERLAEREHGSYRESGTEGVLVAFRASRVWPVVVLVEQAVASSTQRWLARARPVLIAGLVVVFMLLGMSLMLYRSLRSRERSRVLFDRARDQVVRSERELSVLLRSLQELIFRTDASGVVTYVNARWAALLGAKAHQALGQSVLDVLVPERATDRAALFALDHLDGVRHCRASTLGADGRTRHFELAVVPLLVGGQITAFAGSAVDITELLETQRQLQMQLSLIGLMLEISPQPTSMADDSGRLVMVNKAWEQFKGYERSEVIGKRLAEFLPANEALLHERAEQELNALGGEMRFEARITRFDQGMRDALISKVKVPSESGALIGVLTVLTDVTEFREAERAIREARDVAEEASRSKSEFVANISHELRTPLQSIIGFSELGLMRGRGNERITGMFQDINASGQRMLALVNDLLDVSKIESTVGTFHLESVDLRSLIRPVARELGPLLARKHLSLSLELSEAPLVARADPMRFQQVIRNVLANAVKFSPDQQVVELTAEMSVQGEIVITVRDHGPGIPESELEKIFEAFVQSSKTKNGSGGTGLGLAICRKIVEAHGGRIHARNMPDQGALFVIAFPARTGPDTVPMSAP</sequence>
<dbReference type="Pfam" id="PF00512">
    <property type="entry name" value="HisKA"/>
    <property type="match status" value="1"/>
</dbReference>
<keyword evidence="7" id="KW-1133">Transmembrane helix</keyword>
<dbReference type="Proteomes" id="UP001528673">
    <property type="component" value="Unassembled WGS sequence"/>
</dbReference>
<gene>
    <name evidence="11" type="ORF">PSQ40_06000</name>
</gene>
<dbReference type="CDD" id="cd00082">
    <property type="entry name" value="HisKA"/>
    <property type="match status" value="1"/>
</dbReference>
<keyword evidence="12" id="KW-1185">Reference proteome</keyword>